<dbReference type="GO" id="GO:0009313">
    <property type="term" value="P:oligosaccharide catabolic process"/>
    <property type="evidence" value="ECO:0007669"/>
    <property type="project" value="TreeGrafter"/>
</dbReference>
<dbReference type="Gene3D" id="2.120.10.10">
    <property type="match status" value="1"/>
</dbReference>
<dbReference type="InterPro" id="IPR026856">
    <property type="entry name" value="Sialidase_fam"/>
</dbReference>
<dbReference type="InterPro" id="IPR011040">
    <property type="entry name" value="Sialidase"/>
</dbReference>
<feature type="chain" id="PRO_5002093109" evidence="3">
    <location>
        <begin position="29"/>
        <end position="651"/>
    </location>
</feature>
<dbReference type="InterPro" id="IPR055239">
    <property type="entry name" value="TS_C"/>
</dbReference>
<dbReference type="Pfam" id="PF13859">
    <property type="entry name" value="BNR_3"/>
    <property type="match status" value="1"/>
</dbReference>
<dbReference type="InterPro" id="IPR013320">
    <property type="entry name" value="ConA-like_dom_sf"/>
</dbReference>
<dbReference type="GO" id="GO:0016020">
    <property type="term" value="C:membrane"/>
    <property type="evidence" value="ECO:0007669"/>
    <property type="project" value="TreeGrafter"/>
</dbReference>
<evidence type="ECO:0000259" key="4">
    <source>
        <dbReference type="Pfam" id="PF13859"/>
    </source>
</evidence>
<feature type="region of interest" description="Disordered" evidence="2">
    <location>
        <begin position="189"/>
        <end position="210"/>
    </location>
</feature>
<organism evidence="6">
    <name type="scientific">Trypanosoma cruzi marinkellei</name>
    <dbReference type="NCBI Taxonomy" id="85056"/>
    <lineage>
        <taxon>Eukaryota</taxon>
        <taxon>Discoba</taxon>
        <taxon>Euglenozoa</taxon>
        <taxon>Kinetoplastea</taxon>
        <taxon>Metakinetoplastina</taxon>
        <taxon>Trypanosomatida</taxon>
        <taxon>Trypanosomatidae</taxon>
        <taxon>Trypanosoma</taxon>
        <taxon>Schizotrypanum</taxon>
    </lineage>
</organism>
<protein>
    <submittedName>
        <fullName evidence="6">Trans-sialidase</fullName>
    </submittedName>
</protein>
<dbReference type="InterPro" id="IPR008377">
    <property type="entry name" value="Sialidase_trypan"/>
</dbReference>
<evidence type="ECO:0000313" key="6">
    <source>
        <dbReference type="EMBL" id="AHI17184.1"/>
    </source>
</evidence>
<accession>A0A0B4L7T9</accession>
<dbReference type="GO" id="GO:0004308">
    <property type="term" value="F:exo-alpha-sialidase activity"/>
    <property type="evidence" value="ECO:0007669"/>
    <property type="project" value="InterPro"/>
</dbReference>
<dbReference type="Pfam" id="PF22925">
    <property type="entry name" value="TS_C"/>
    <property type="match status" value="1"/>
</dbReference>
<dbReference type="PANTHER" id="PTHR10628">
    <property type="entry name" value="SIALIDASE"/>
    <property type="match status" value="1"/>
</dbReference>
<reference evidence="6" key="1">
    <citation type="submission" date="2013-09" db="EMBL/GenBank/DDBJ databases">
        <title>The expansion of trans-sialidase gene family is a common feature in Trypanosoma cruzi clade members.</title>
        <authorList>
            <person name="Chiurillo M.A."/>
            <person name="Ramirez J.L."/>
            <person name="Lima F.M."/>
            <person name="Cortez D."/>
            <person name="Cortez C."/>
            <person name="Teixeira M.M.G."/>
            <person name="Franco da Silveira J."/>
        </authorList>
    </citation>
    <scope>NUCLEOTIDE SEQUENCE</scope>
    <source>
        <strain evidence="6">TCC426</strain>
    </source>
</reference>
<feature type="domain" description="Sialidase" evidence="4">
    <location>
        <begin position="70"/>
        <end position="405"/>
    </location>
</feature>
<dbReference type="AlphaFoldDB" id="A0A0B4L7T9"/>
<keyword evidence="3" id="KW-0732">Signal</keyword>
<evidence type="ECO:0000256" key="1">
    <source>
        <dbReference type="ARBA" id="ARBA00022737"/>
    </source>
</evidence>
<sequence length="651" mass="69988">MSRRVFTSAVLLPLLIVMMCCGAGGGAAAVEGKSGEVQLPPGVDILVPNKTQVLARNGSESGVKDLFASPSLFSAGGVMAVIAEGLMPHVSSGGKKLQALQSDIVAVYLNSSWGLASLVAEVDNGTLRAHTVFRTAKERDFVGIASSPKTVSQGNKVFLIVESHKLKHDTRDNSWTPVDLDVQLVVGEATQSPDGKPSGMIKWGDPKPLLKKETPQTEDKVNYIFPGAGSGVLMENGVLVFPVEGVDKAGKSVSMIVYSRDNGSSWVLSEGVFPADCFGPLVTEWGSGQVLMIAHCERSQRVYESRDMGKTWTEARGKLSGVWGELRSGVSWDEKLRVDALITATIEGGRVMLYTQKRYALGEKKAGAPYLWVTDNNRTFSVGPLSVDSNENEELANTLLYSDGSLYIAQEKHMATHKGISLARLTEELNTIKFVLSTWAQLDALFSKSSVPTAGLVGFLSSATSDDTWIDEYRCVNATVTKAAKVAYGFKFTGPSSGATWPVNSREDNNHYGFVNYDFTLVATVTIHQAPNVSTSLLGAVLGDNKSTRFIGLSYSTGSEWETVFDGTKKAQKSTWKPGREHRVALVLQGCNKGCNKGSVYVDGVLVGSLATLPTPDTRGREITHFSIGGDKGDTNSSVTVTNVFLYNRPL</sequence>
<feature type="non-terminal residue" evidence="6">
    <location>
        <position position="651"/>
    </location>
</feature>
<dbReference type="PANTHER" id="PTHR10628:SF30">
    <property type="entry name" value="EXO-ALPHA-SIALIDASE"/>
    <property type="match status" value="1"/>
</dbReference>
<dbReference type="SUPFAM" id="SSF50939">
    <property type="entry name" value="Sialidases"/>
    <property type="match status" value="1"/>
</dbReference>
<feature type="non-terminal residue" evidence="6">
    <location>
        <position position="1"/>
    </location>
</feature>
<dbReference type="GO" id="GO:0005737">
    <property type="term" value="C:cytoplasm"/>
    <property type="evidence" value="ECO:0007669"/>
    <property type="project" value="TreeGrafter"/>
</dbReference>
<proteinExistence type="predicted"/>
<evidence type="ECO:0000256" key="3">
    <source>
        <dbReference type="SAM" id="SignalP"/>
    </source>
</evidence>
<dbReference type="EMBL" id="KF650720">
    <property type="protein sequence ID" value="AHI17184.1"/>
    <property type="molecule type" value="Genomic_DNA"/>
</dbReference>
<dbReference type="PRINTS" id="PR01803">
    <property type="entry name" value="TCSIALIDASE"/>
</dbReference>
<dbReference type="GO" id="GO:0006689">
    <property type="term" value="P:ganglioside catabolic process"/>
    <property type="evidence" value="ECO:0007669"/>
    <property type="project" value="TreeGrafter"/>
</dbReference>
<dbReference type="SUPFAM" id="SSF49899">
    <property type="entry name" value="Concanavalin A-like lectins/glucanases"/>
    <property type="match status" value="1"/>
</dbReference>
<dbReference type="CDD" id="cd15482">
    <property type="entry name" value="Sialidase_non-viral"/>
    <property type="match status" value="1"/>
</dbReference>
<feature type="domain" description="Trans-sialidase C-terminal" evidence="5">
    <location>
        <begin position="452"/>
        <end position="651"/>
    </location>
</feature>
<feature type="signal peptide" evidence="3">
    <location>
        <begin position="1"/>
        <end position="28"/>
    </location>
</feature>
<evidence type="ECO:0000259" key="5">
    <source>
        <dbReference type="Pfam" id="PF22925"/>
    </source>
</evidence>
<dbReference type="InterPro" id="IPR036278">
    <property type="entry name" value="Sialidase_sf"/>
</dbReference>
<name>A0A0B4L7T9_TRYCR</name>
<evidence type="ECO:0000256" key="2">
    <source>
        <dbReference type="SAM" id="MobiDB-lite"/>
    </source>
</evidence>
<dbReference type="Gene3D" id="2.60.120.200">
    <property type="match status" value="1"/>
</dbReference>
<keyword evidence="1" id="KW-0677">Repeat</keyword>